<dbReference type="AlphaFoldDB" id="A0A542ZDJ4"/>
<feature type="signal peptide" evidence="2">
    <location>
        <begin position="1"/>
        <end position="27"/>
    </location>
</feature>
<dbReference type="EMBL" id="VFOR01000002">
    <property type="protein sequence ID" value="TQL58412.1"/>
    <property type="molecule type" value="Genomic_DNA"/>
</dbReference>
<feature type="region of interest" description="Disordered" evidence="1">
    <location>
        <begin position="395"/>
        <end position="447"/>
    </location>
</feature>
<feature type="region of interest" description="Disordered" evidence="1">
    <location>
        <begin position="305"/>
        <end position="347"/>
    </location>
</feature>
<evidence type="ECO:0000256" key="1">
    <source>
        <dbReference type="SAM" id="MobiDB-lite"/>
    </source>
</evidence>
<feature type="chain" id="PRO_5039679310" evidence="2">
    <location>
        <begin position="28"/>
        <end position="447"/>
    </location>
</feature>
<dbReference type="GO" id="GO:0004519">
    <property type="term" value="F:endonuclease activity"/>
    <property type="evidence" value="ECO:0007669"/>
    <property type="project" value="UniProtKB-KW"/>
</dbReference>
<dbReference type="RefSeq" id="WP_211345950.1">
    <property type="nucleotide sequence ID" value="NZ_BAAAMD010000002.1"/>
</dbReference>
<dbReference type="InterPro" id="IPR005135">
    <property type="entry name" value="Endo/exonuclease/phosphatase"/>
</dbReference>
<evidence type="ECO:0000313" key="4">
    <source>
        <dbReference type="EMBL" id="TQL58412.1"/>
    </source>
</evidence>
<dbReference type="Pfam" id="PF03372">
    <property type="entry name" value="Exo_endo_phos"/>
    <property type="match status" value="1"/>
</dbReference>
<keyword evidence="4" id="KW-0255">Endonuclease</keyword>
<keyword evidence="2" id="KW-0732">Signal</keyword>
<evidence type="ECO:0000259" key="3">
    <source>
        <dbReference type="Pfam" id="PF03372"/>
    </source>
</evidence>
<gene>
    <name evidence="4" type="ORF">FB460_2274</name>
</gene>
<dbReference type="SUPFAM" id="SSF56219">
    <property type="entry name" value="DNase I-like"/>
    <property type="match status" value="1"/>
</dbReference>
<evidence type="ECO:0000256" key="2">
    <source>
        <dbReference type="SAM" id="SignalP"/>
    </source>
</evidence>
<dbReference type="Proteomes" id="UP000316196">
    <property type="component" value="Unassembled WGS sequence"/>
</dbReference>
<dbReference type="GO" id="GO:0004527">
    <property type="term" value="F:exonuclease activity"/>
    <property type="evidence" value="ECO:0007669"/>
    <property type="project" value="UniProtKB-KW"/>
</dbReference>
<proteinExistence type="predicted"/>
<name>A0A542ZDJ4_9ACTN</name>
<keyword evidence="4" id="KW-0540">Nuclease</keyword>
<dbReference type="InterPro" id="IPR036691">
    <property type="entry name" value="Endo/exonu/phosph_ase_sf"/>
</dbReference>
<protein>
    <submittedName>
        <fullName evidence="4">Endonuclease/exonuclease/phosphatase family protein</fullName>
    </submittedName>
</protein>
<reference evidence="4 5" key="1">
    <citation type="submission" date="2019-06" db="EMBL/GenBank/DDBJ databases">
        <title>Sequencing the genomes of 1000 actinobacteria strains.</title>
        <authorList>
            <person name="Klenk H.-P."/>
        </authorList>
    </citation>
    <scope>NUCLEOTIDE SEQUENCE [LARGE SCALE GENOMIC DNA]</scope>
    <source>
        <strain evidence="4 5">DSM 8251</strain>
    </source>
</reference>
<organism evidence="4 5">
    <name type="scientific">Propioniferax innocua</name>
    <dbReference type="NCBI Taxonomy" id="1753"/>
    <lineage>
        <taxon>Bacteria</taxon>
        <taxon>Bacillati</taxon>
        <taxon>Actinomycetota</taxon>
        <taxon>Actinomycetes</taxon>
        <taxon>Propionibacteriales</taxon>
        <taxon>Propionibacteriaceae</taxon>
        <taxon>Propioniferax</taxon>
    </lineage>
</organism>
<keyword evidence="4" id="KW-0269">Exonuclease</keyword>
<comment type="caution">
    <text evidence="4">The sequence shown here is derived from an EMBL/GenBank/DDBJ whole genome shotgun (WGS) entry which is preliminary data.</text>
</comment>
<keyword evidence="5" id="KW-1185">Reference proteome</keyword>
<dbReference type="Gene3D" id="3.60.10.10">
    <property type="entry name" value="Endonuclease/exonuclease/phosphatase"/>
    <property type="match status" value="1"/>
</dbReference>
<keyword evidence="4" id="KW-0378">Hydrolase</keyword>
<accession>A0A542ZDJ4</accession>
<feature type="compositionally biased region" description="Low complexity" evidence="1">
    <location>
        <begin position="313"/>
        <end position="323"/>
    </location>
</feature>
<sequence>MRSLLALVMGPFMLFAAALGTSAPAAAETPEVTIATFNASLNRDGAGKLIDDLSTGDDEQAQNVAETIQRAEADIVLVNEFDFDAEGKAVDLFRENYLNVSQNGAPTADYPYAWSGPVNTGVPSGFDLNNDGQIGGPDDALGFGEFPGQYGFVVYSKHPIAEDQVRTFQNFRWADMPDALLPVAEDGTAWYSEEELAIMPLSSKTHADVPVDVNGTTVHVLAAHPTPPSFDGPEKRNQRRNSDEIRLWHDYVSGHADYLYDDNGQTGGLDAGANFVIVGDYNSDPNDGDSWPGAIDQLLTAEQIQDPKPTSPGGEEAAQQGGANTDHQGDPRLDTSDFNDDPAPGNLRVDYVLPNAAADVSDSGIFWPTSDNPLSRLTGEYPFPTSDHRLVWIKASFPGQTSEPTPSAEPTTEPTGTPDPTGAPTKSPGNSTPPPGAPKRGLPNTGN</sequence>
<feature type="domain" description="Endonuclease/exonuclease/phosphatase" evidence="3">
    <location>
        <begin position="36"/>
        <end position="388"/>
    </location>
</feature>
<feature type="compositionally biased region" description="Low complexity" evidence="1">
    <location>
        <begin position="401"/>
        <end position="425"/>
    </location>
</feature>
<evidence type="ECO:0000313" key="5">
    <source>
        <dbReference type="Proteomes" id="UP000316196"/>
    </source>
</evidence>